<feature type="domain" description="DUF2147" evidence="2">
    <location>
        <begin position="36"/>
        <end position="150"/>
    </location>
</feature>
<keyword evidence="4" id="KW-1185">Reference proteome</keyword>
<sequence>MIARTASTAVLAAAALFGALSLSPALAQRGDDAILGFWKTPHGATVEVTTCATGICGDIVEMDAQDGVPGPQVRDVNHPNPDRRDRKLLGARIMRKVVKTGPNEWKGRAYHPKHGLRMAPTITLVGDGRMKLTACLKKAPSICQDEYWQRVNGY</sequence>
<dbReference type="InterPro" id="IPR019223">
    <property type="entry name" value="DUF2147"/>
</dbReference>
<dbReference type="EMBL" id="JAOQNS010000012">
    <property type="protein sequence ID" value="MCW2309435.1"/>
    <property type="molecule type" value="Genomic_DNA"/>
</dbReference>
<protein>
    <submittedName>
        <fullName evidence="3">Uncharacterized protein (DUF2147 family)</fullName>
    </submittedName>
</protein>
<dbReference type="Pfam" id="PF09917">
    <property type="entry name" value="DUF2147"/>
    <property type="match status" value="1"/>
</dbReference>
<comment type="caution">
    <text evidence="3">The sequence shown here is derived from an EMBL/GenBank/DDBJ whole genome shotgun (WGS) entry which is preliminary data.</text>
</comment>
<dbReference type="Proteomes" id="UP001209755">
    <property type="component" value="Unassembled WGS sequence"/>
</dbReference>
<evidence type="ECO:0000313" key="4">
    <source>
        <dbReference type="Proteomes" id="UP001209755"/>
    </source>
</evidence>
<feature type="chain" id="PRO_5046781858" evidence="1">
    <location>
        <begin position="28"/>
        <end position="154"/>
    </location>
</feature>
<evidence type="ECO:0000256" key="1">
    <source>
        <dbReference type="SAM" id="SignalP"/>
    </source>
</evidence>
<dbReference type="PANTHER" id="PTHR36919:SF2">
    <property type="entry name" value="BLL6627 PROTEIN"/>
    <property type="match status" value="1"/>
</dbReference>
<feature type="signal peptide" evidence="1">
    <location>
        <begin position="1"/>
        <end position="27"/>
    </location>
</feature>
<dbReference type="PANTHER" id="PTHR36919">
    <property type="entry name" value="BLR1215 PROTEIN"/>
    <property type="match status" value="1"/>
</dbReference>
<keyword evidence="1" id="KW-0732">Signal</keyword>
<proteinExistence type="predicted"/>
<accession>A0ABT3HGA7</accession>
<dbReference type="Gene3D" id="2.40.128.520">
    <property type="match status" value="1"/>
</dbReference>
<evidence type="ECO:0000313" key="3">
    <source>
        <dbReference type="EMBL" id="MCW2309435.1"/>
    </source>
</evidence>
<gene>
    <name evidence="3" type="ORF">M2319_003789</name>
</gene>
<name>A0ABT3HGA7_9HYPH</name>
<evidence type="ECO:0000259" key="2">
    <source>
        <dbReference type="Pfam" id="PF09917"/>
    </source>
</evidence>
<reference evidence="4" key="1">
    <citation type="submission" date="2023-07" db="EMBL/GenBank/DDBJ databases">
        <title>Genome sequencing of Purple Non-Sulfur Bacteria from various extreme environments.</title>
        <authorList>
            <person name="Mayer M."/>
        </authorList>
    </citation>
    <scope>NUCLEOTIDE SEQUENCE [LARGE SCALE GENOMIC DNA]</scope>
    <source>
        <strain evidence="4">DSM 17935</strain>
    </source>
</reference>
<dbReference type="RefSeq" id="WP_264603014.1">
    <property type="nucleotide sequence ID" value="NZ_JAOQNS010000012.1"/>
</dbReference>
<organism evidence="3 4">
    <name type="scientific">Rhodobium gokarnense</name>
    <dbReference type="NCBI Taxonomy" id="364296"/>
    <lineage>
        <taxon>Bacteria</taxon>
        <taxon>Pseudomonadati</taxon>
        <taxon>Pseudomonadota</taxon>
        <taxon>Alphaproteobacteria</taxon>
        <taxon>Hyphomicrobiales</taxon>
        <taxon>Rhodobiaceae</taxon>
        <taxon>Rhodobium</taxon>
    </lineage>
</organism>